<dbReference type="InterPro" id="IPR011712">
    <property type="entry name" value="Sig_transdc_His_kin_sub3_dim/P"/>
</dbReference>
<reference evidence="12" key="2">
    <citation type="submission" date="2020-09" db="EMBL/GenBank/DDBJ databases">
        <authorList>
            <person name="Sun Q."/>
            <person name="Zhou Y."/>
        </authorList>
    </citation>
    <scope>NUCLEOTIDE SEQUENCE</scope>
    <source>
        <strain evidence="12">CGMCC 1.15085</strain>
    </source>
</reference>
<feature type="transmembrane region" description="Helical" evidence="10">
    <location>
        <begin position="69"/>
        <end position="102"/>
    </location>
</feature>
<keyword evidence="10" id="KW-1133">Transmembrane helix</keyword>
<dbReference type="Proteomes" id="UP000636793">
    <property type="component" value="Unassembled WGS sequence"/>
</dbReference>
<dbReference type="CDD" id="cd16917">
    <property type="entry name" value="HATPase_UhpB-NarQ-NarX-like"/>
    <property type="match status" value="1"/>
</dbReference>
<keyword evidence="8" id="KW-0902">Two-component regulatory system</keyword>
<proteinExistence type="predicted"/>
<dbReference type="PANTHER" id="PTHR24421">
    <property type="entry name" value="NITRATE/NITRITE SENSOR PROTEIN NARX-RELATED"/>
    <property type="match status" value="1"/>
</dbReference>
<dbReference type="SUPFAM" id="SSF55874">
    <property type="entry name" value="ATPase domain of HSP90 chaperone/DNA topoisomerase II/histidine kinase"/>
    <property type="match status" value="1"/>
</dbReference>
<keyword evidence="4" id="KW-0808">Transferase</keyword>
<dbReference type="EC" id="2.7.13.3" evidence="2"/>
<dbReference type="Gene3D" id="3.30.565.10">
    <property type="entry name" value="Histidine kinase-like ATPase, C-terminal domain"/>
    <property type="match status" value="1"/>
</dbReference>
<keyword evidence="10" id="KW-0812">Transmembrane</keyword>
<comment type="catalytic activity">
    <reaction evidence="1">
        <text>ATP + protein L-histidine = ADP + protein N-phospho-L-histidine.</text>
        <dbReference type="EC" id="2.7.13.3"/>
    </reaction>
</comment>
<dbReference type="GO" id="GO:0005524">
    <property type="term" value="F:ATP binding"/>
    <property type="evidence" value="ECO:0007669"/>
    <property type="project" value="UniProtKB-KW"/>
</dbReference>
<feature type="compositionally biased region" description="Polar residues" evidence="9">
    <location>
        <begin position="411"/>
        <end position="423"/>
    </location>
</feature>
<keyword evidence="7" id="KW-0067">ATP-binding</keyword>
<evidence type="ECO:0000259" key="11">
    <source>
        <dbReference type="Pfam" id="PF07730"/>
    </source>
</evidence>
<keyword evidence="13" id="KW-1185">Reference proteome</keyword>
<dbReference type="Pfam" id="PF07730">
    <property type="entry name" value="HisKA_3"/>
    <property type="match status" value="1"/>
</dbReference>
<evidence type="ECO:0000256" key="2">
    <source>
        <dbReference type="ARBA" id="ARBA00012438"/>
    </source>
</evidence>
<dbReference type="InterPro" id="IPR036890">
    <property type="entry name" value="HATPase_C_sf"/>
</dbReference>
<keyword evidence="3" id="KW-0597">Phosphoprotein</keyword>
<dbReference type="GO" id="GO:0000155">
    <property type="term" value="F:phosphorelay sensor kinase activity"/>
    <property type="evidence" value="ECO:0007669"/>
    <property type="project" value="InterPro"/>
</dbReference>
<feature type="region of interest" description="Disordered" evidence="9">
    <location>
        <begin position="393"/>
        <end position="423"/>
    </location>
</feature>
<dbReference type="InterPro" id="IPR050482">
    <property type="entry name" value="Sensor_HK_TwoCompSys"/>
</dbReference>
<comment type="caution">
    <text evidence="12">The sequence shown here is derived from an EMBL/GenBank/DDBJ whole genome shotgun (WGS) entry which is preliminary data.</text>
</comment>
<evidence type="ECO:0000256" key="7">
    <source>
        <dbReference type="ARBA" id="ARBA00022840"/>
    </source>
</evidence>
<evidence type="ECO:0000256" key="5">
    <source>
        <dbReference type="ARBA" id="ARBA00022741"/>
    </source>
</evidence>
<keyword evidence="10" id="KW-0472">Membrane</keyword>
<feature type="domain" description="Signal transduction histidine kinase subgroup 3 dimerisation and phosphoacceptor" evidence="11">
    <location>
        <begin position="189"/>
        <end position="255"/>
    </location>
</feature>
<evidence type="ECO:0000256" key="1">
    <source>
        <dbReference type="ARBA" id="ARBA00000085"/>
    </source>
</evidence>
<name>A0A916SZW6_9MICO</name>
<evidence type="ECO:0000256" key="8">
    <source>
        <dbReference type="ARBA" id="ARBA00023012"/>
    </source>
</evidence>
<keyword evidence="6 12" id="KW-0418">Kinase</keyword>
<accession>A0A916SZW6</accession>
<protein>
    <recommendedName>
        <fullName evidence="2">histidine kinase</fullName>
        <ecNumber evidence="2">2.7.13.3</ecNumber>
    </recommendedName>
</protein>
<feature type="transmembrane region" description="Helical" evidence="10">
    <location>
        <begin position="140"/>
        <end position="157"/>
    </location>
</feature>
<keyword evidence="5" id="KW-0547">Nucleotide-binding</keyword>
<dbReference type="Gene3D" id="1.20.5.1930">
    <property type="match status" value="1"/>
</dbReference>
<evidence type="ECO:0000256" key="4">
    <source>
        <dbReference type="ARBA" id="ARBA00022679"/>
    </source>
</evidence>
<evidence type="ECO:0000256" key="6">
    <source>
        <dbReference type="ARBA" id="ARBA00022777"/>
    </source>
</evidence>
<evidence type="ECO:0000313" key="12">
    <source>
        <dbReference type="EMBL" id="GGB24116.1"/>
    </source>
</evidence>
<dbReference type="EMBL" id="BMHI01000002">
    <property type="protein sequence ID" value="GGB24116.1"/>
    <property type="molecule type" value="Genomic_DNA"/>
</dbReference>
<evidence type="ECO:0000313" key="13">
    <source>
        <dbReference type="Proteomes" id="UP000636793"/>
    </source>
</evidence>
<organism evidence="12 13">
    <name type="scientific">Flexivirga endophytica</name>
    <dbReference type="NCBI Taxonomy" id="1849103"/>
    <lineage>
        <taxon>Bacteria</taxon>
        <taxon>Bacillati</taxon>
        <taxon>Actinomycetota</taxon>
        <taxon>Actinomycetes</taxon>
        <taxon>Micrococcales</taxon>
        <taxon>Dermacoccaceae</taxon>
        <taxon>Flexivirga</taxon>
    </lineage>
</organism>
<dbReference type="GO" id="GO:0016020">
    <property type="term" value="C:membrane"/>
    <property type="evidence" value="ECO:0007669"/>
    <property type="project" value="InterPro"/>
</dbReference>
<sequence>MTNDIGVLRPRPQWRRSEGAVLLTAFLCCILGGVAQVDNSLGRPPPVTYGVAALSCAALLWRHRQPVAVLAATIACGMLVTPVGLLLTPLIVVPAVIASYALAIHLEWRPAAAFLLVGVALLVATASFSGALSWQDGSRLGSVVALPLVAGILGHATRNRRAYLAAVEERAQRAEQSRDVEARRRVAEERLRIARELHDVVAHQITLANAQATVASHLFDSQPERTRKNLDSLVETTSNALDDLRATVGLLRQSDDPTAPAEPAPGLSRLETLVGDFCRAGLDVTVTQEGTPRPLPPGVDLTAYRIIQEALTNVTKHSGTRRARVGLAWGRNRVGITVANDAPSGGVSAAAPGSGRAPGFGLIGMRERATAVGGEMSAGRSEEGGFLVSVMLPVPPRKETQPADTEKPQPATGSTSPVTGEPS</sequence>
<feature type="compositionally biased region" description="Basic and acidic residues" evidence="9">
    <location>
        <begin position="396"/>
        <end position="407"/>
    </location>
</feature>
<evidence type="ECO:0000256" key="9">
    <source>
        <dbReference type="SAM" id="MobiDB-lite"/>
    </source>
</evidence>
<dbReference type="RefSeq" id="WP_188836126.1">
    <property type="nucleotide sequence ID" value="NZ_BMHI01000002.1"/>
</dbReference>
<dbReference type="GO" id="GO:0046983">
    <property type="term" value="F:protein dimerization activity"/>
    <property type="evidence" value="ECO:0007669"/>
    <property type="project" value="InterPro"/>
</dbReference>
<dbReference type="PANTHER" id="PTHR24421:SF10">
    <property type="entry name" value="NITRATE_NITRITE SENSOR PROTEIN NARQ"/>
    <property type="match status" value="1"/>
</dbReference>
<evidence type="ECO:0000256" key="3">
    <source>
        <dbReference type="ARBA" id="ARBA00022553"/>
    </source>
</evidence>
<reference evidence="12" key="1">
    <citation type="journal article" date="2014" name="Int. J. Syst. Evol. Microbiol.">
        <title>Complete genome sequence of Corynebacterium casei LMG S-19264T (=DSM 44701T), isolated from a smear-ripened cheese.</title>
        <authorList>
            <consortium name="US DOE Joint Genome Institute (JGI-PGF)"/>
            <person name="Walter F."/>
            <person name="Albersmeier A."/>
            <person name="Kalinowski J."/>
            <person name="Ruckert C."/>
        </authorList>
    </citation>
    <scope>NUCLEOTIDE SEQUENCE</scope>
    <source>
        <strain evidence="12">CGMCC 1.15085</strain>
    </source>
</reference>
<evidence type="ECO:0000256" key="10">
    <source>
        <dbReference type="SAM" id="Phobius"/>
    </source>
</evidence>
<dbReference type="AlphaFoldDB" id="A0A916SZW6"/>
<gene>
    <name evidence="12" type="ORF">GCM10011492_12560</name>
</gene>
<feature type="transmembrane region" description="Helical" evidence="10">
    <location>
        <begin position="20"/>
        <end position="37"/>
    </location>
</feature>
<feature type="transmembrane region" description="Helical" evidence="10">
    <location>
        <begin position="114"/>
        <end position="134"/>
    </location>
</feature>